<dbReference type="PROSITE" id="PS50850">
    <property type="entry name" value="MFS"/>
    <property type="match status" value="1"/>
</dbReference>
<dbReference type="PRINTS" id="PR01036">
    <property type="entry name" value="TCRTETB"/>
</dbReference>
<accession>A0ABW3KHC0</accession>
<name>A0ABW3KHC0_9GAMM</name>
<feature type="domain" description="Major facilitator superfamily (MFS) profile" evidence="7">
    <location>
        <begin position="14"/>
        <end position="491"/>
    </location>
</feature>
<comment type="caution">
    <text evidence="8">The sequence shown here is derived from an EMBL/GenBank/DDBJ whole genome shotgun (WGS) entry which is preliminary data.</text>
</comment>
<feature type="transmembrane region" description="Helical" evidence="6">
    <location>
        <begin position="300"/>
        <end position="322"/>
    </location>
</feature>
<proteinExistence type="predicted"/>
<evidence type="ECO:0000313" key="8">
    <source>
        <dbReference type="EMBL" id="MFD1008207.1"/>
    </source>
</evidence>
<comment type="subcellular location">
    <subcellularLocation>
        <location evidence="1">Endomembrane system</location>
        <topology evidence="1">Multi-pass membrane protein</topology>
    </subcellularLocation>
</comment>
<evidence type="ECO:0000256" key="5">
    <source>
        <dbReference type="ARBA" id="ARBA00023136"/>
    </source>
</evidence>
<dbReference type="PANTHER" id="PTHR23501:SF191">
    <property type="entry name" value="VACUOLAR BASIC AMINO ACID TRANSPORTER 4"/>
    <property type="match status" value="1"/>
</dbReference>
<reference evidence="9" key="1">
    <citation type="journal article" date="2019" name="Int. J. Syst. Evol. Microbiol.">
        <title>The Global Catalogue of Microorganisms (GCM) 10K type strain sequencing project: providing services to taxonomists for standard genome sequencing and annotation.</title>
        <authorList>
            <consortium name="The Broad Institute Genomics Platform"/>
            <consortium name="The Broad Institute Genome Sequencing Center for Infectious Disease"/>
            <person name="Wu L."/>
            <person name="Ma J."/>
        </authorList>
    </citation>
    <scope>NUCLEOTIDE SEQUENCE [LARGE SCALE GENOMIC DNA]</scope>
    <source>
        <strain evidence="9">CCUG 60525</strain>
    </source>
</reference>
<keyword evidence="5 6" id="KW-0472">Membrane</keyword>
<feature type="transmembrane region" description="Helical" evidence="6">
    <location>
        <begin position="200"/>
        <end position="218"/>
    </location>
</feature>
<dbReference type="InterPro" id="IPR020846">
    <property type="entry name" value="MFS_dom"/>
</dbReference>
<feature type="transmembrane region" description="Helical" evidence="6">
    <location>
        <begin position="268"/>
        <end position="288"/>
    </location>
</feature>
<dbReference type="Proteomes" id="UP001597048">
    <property type="component" value="Unassembled WGS sequence"/>
</dbReference>
<dbReference type="InterPro" id="IPR036259">
    <property type="entry name" value="MFS_trans_sf"/>
</dbReference>
<feature type="transmembrane region" description="Helical" evidence="6">
    <location>
        <begin position="79"/>
        <end position="98"/>
    </location>
</feature>
<feature type="transmembrane region" description="Helical" evidence="6">
    <location>
        <begin position="12"/>
        <end position="36"/>
    </location>
</feature>
<dbReference type="SUPFAM" id="SSF103473">
    <property type="entry name" value="MFS general substrate transporter"/>
    <property type="match status" value="1"/>
</dbReference>
<keyword evidence="2" id="KW-0813">Transport</keyword>
<keyword evidence="4 6" id="KW-1133">Transmembrane helix</keyword>
<feature type="transmembrane region" description="Helical" evidence="6">
    <location>
        <begin position="104"/>
        <end position="125"/>
    </location>
</feature>
<evidence type="ECO:0000256" key="3">
    <source>
        <dbReference type="ARBA" id="ARBA00022692"/>
    </source>
</evidence>
<feature type="transmembrane region" description="Helical" evidence="6">
    <location>
        <begin position="469"/>
        <end position="489"/>
    </location>
</feature>
<feature type="transmembrane region" description="Helical" evidence="6">
    <location>
        <begin position="403"/>
        <end position="422"/>
    </location>
</feature>
<evidence type="ECO:0000259" key="7">
    <source>
        <dbReference type="PROSITE" id="PS50850"/>
    </source>
</evidence>
<organism evidence="8 9">
    <name type="scientific">Oceanisphaera ostreae</name>
    <dbReference type="NCBI Taxonomy" id="914151"/>
    <lineage>
        <taxon>Bacteria</taxon>
        <taxon>Pseudomonadati</taxon>
        <taxon>Pseudomonadota</taxon>
        <taxon>Gammaproteobacteria</taxon>
        <taxon>Aeromonadales</taxon>
        <taxon>Aeromonadaceae</taxon>
        <taxon>Oceanisphaera</taxon>
    </lineage>
</organism>
<dbReference type="CDD" id="cd17502">
    <property type="entry name" value="MFS_Azr1_MDR_like"/>
    <property type="match status" value="1"/>
</dbReference>
<feature type="transmembrane region" description="Helical" evidence="6">
    <location>
        <begin position="48"/>
        <end position="67"/>
    </location>
</feature>
<gene>
    <name evidence="8" type="ORF">ACFQ1C_08585</name>
</gene>
<keyword evidence="3 6" id="KW-0812">Transmembrane</keyword>
<feature type="transmembrane region" description="Helical" evidence="6">
    <location>
        <begin position="167"/>
        <end position="188"/>
    </location>
</feature>
<keyword evidence="9" id="KW-1185">Reference proteome</keyword>
<dbReference type="InterPro" id="IPR011701">
    <property type="entry name" value="MFS"/>
</dbReference>
<dbReference type="RefSeq" id="WP_379558192.1">
    <property type="nucleotide sequence ID" value="NZ_JBHTJS010000035.1"/>
</dbReference>
<evidence type="ECO:0000256" key="4">
    <source>
        <dbReference type="ARBA" id="ARBA00022989"/>
    </source>
</evidence>
<dbReference type="Gene3D" id="1.20.1720.10">
    <property type="entry name" value="Multidrug resistance protein D"/>
    <property type="match status" value="1"/>
</dbReference>
<feature type="transmembrane region" description="Helical" evidence="6">
    <location>
        <begin position="224"/>
        <end position="247"/>
    </location>
</feature>
<evidence type="ECO:0000256" key="1">
    <source>
        <dbReference type="ARBA" id="ARBA00004127"/>
    </source>
</evidence>
<dbReference type="Gene3D" id="1.20.1250.20">
    <property type="entry name" value="MFS general substrate transporter like domains"/>
    <property type="match status" value="1"/>
</dbReference>
<evidence type="ECO:0000256" key="2">
    <source>
        <dbReference type="ARBA" id="ARBA00022448"/>
    </source>
</evidence>
<evidence type="ECO:0000256" key="6">
    <source>
        <dbReference type="SAM" id="Phobius"/>
    </source>
</evidence>
<feature type="transmembrane region" description="Helical" evidence="6">
    <location>
        <begin position="137"/>
        <end position="155"/>
    </location>
</feature>
<feature type="transmembrane region" description="Helical" evidence="6">
    <location>
        <begin position="334"/>
        <end position="351"/>
    </location>
</feature>
<evidence type="ECO:0000313" key="9">
    <source>
        <dbReference type="Proteomes" id="UP001597048"/>
    </source>
</evidence>
<protein>
    <submittedName>
        <fullName evidence="8">MDR family MFS transporter</fullName>
    </submittedName>
</protein>
<dbReference type="EMBL" id="JBHTJS010000035">
    <property type="protein sequence ID" value="MFD1008207.1"/>
    <property type="molecule type" value="Genomic_DNA"/>
</dbReference>
<dbReference type="Pfam" id="PF07690">
    <property type="entry name" value="MFS_1"/>
    <property type="match status" value="1"/>
</dbReference>
<dbReference type="PANTHER" id="PTHR23501">
    <property type="entry name" value="MAJOR FACILITATOR SUPERFAMILY"/>
    <property type="match status" value="1"/>
</dbReference>
<sequence>MTQIHTPSPHRPWILTALMLFMMLAAIDVTIVSTAVPQIVADLGDFSLFTWVFSIYLLTQTVTIPIYGKLADLYGRKPVLIFGSSLFLLGSMACAAAWNMPSLIVFRGIQGLGAGAIMATVNTLAGDLYSLEERGRVQGYLSSVWGIAAISGPMLGGTFVEYLTWHWIFLVNIPIGLLAITLLVLFLHENVVRKRHQIDYLGSASILAGVGSLIFALMQGGTAWPWLSVASISAFVVSALLLAFAVWTQTRAAEPIMPLWLWRNPALAGANLAMIGMGFILMVPTAYLPTFAQSVYGLNAISAGLVLAAISIGWPTASTLSVKLYLRMGYRNTAFIGCLFILIATVGFLALPYQVSIWAIVLDQILLGAGFGLLSTPLLVGAQASVDWHQRGVVTGANMFSRFLGQSLGIALFGTLFNGSLIRQLSEAPAALQQRLPNNIDEVVTKLQQPHLADDITIYLRHSVFEAIHGLYVGLAVVAVLILLIVVCSPREFGSTLQRNEIENGV</sequence>
<feature type="transmembrane region" description="Helical" evidence="6">
    <location>
        <begin position="357"/>
        <end position="382"/>
    </location>
</feature>